<dbReference type="InterPro" id="IPR010730">
    <property type="entry name" value="HET"/>
</dbReference>
<dbReference type="AlphaFoldDB" id="A0A6A5UT92"/>
<dbReference type="PANTHER" id="PTHR33112:SF10">
    <property type="entry name" value="TOL"/>
    <property type="match status" value="1"/>
</dbReference>
<evidence type="ECO:0000259" key="1">
    <source>
        <dbReference type="Pfam" id="PF06985"/>
    </source>
</evidence>
<dbReference type="Pfam" id="PF06985">
    <property type="entry name" value="HET"/>
    <property type="match status" value="1"/>
</dbReference>
<protein>
    <submittedName>
        <fullName evidence="2">HET-domain-containing protein</fullName>
    </submittedName>
</protein>
<name>A0A6A5UT92_9PLEO</name>
<evidence type="ECO:0000313" key="3">
    <source>
        <dbReference type="Proteomes" id="UP000800036"/>
    </source>
</evidence>
<dbReference type="Proteomes" id="UP000800036">
    <property type="component" value="Unassembled WGS sequence"/>
</dbReference>
<sequence>VEECALHHPDCGRGYARPHYSPTRLIQICAGGNHWRLRDNSQLMEEARHLRYIALSYTWGQHQQLLLRKGDLADLKKGMNVSDSLPKTFRDLIHVARRLSVDLIWIDALCIIQDSHEDWAAESMRMRAVYANAYCTIAASWGTDPTKGLSVDRDYEHIRPASVQTSSQVTGRSDSAQVRIIEHNGWKKILERSALHKRGWALQERLLSPRILYFTKEQILFECDIHRVCELFPTNPPPGYAPNSSDRRDDRPYTWYKAFVSKEEQTGQFGENSKINSFFRRWLVIVEDYTKCHLTKRSDKLIALNGLVDLFEHLSGEKHLTGLWRSHIWESLLWRVSQNHLGKTEMFPSFP</sequence>
<reference evidence="2" key="1">
    <citation type="journal article" date="2020" name="Stud. Mycol.">
        <title>101 Dothideomycetes genomes: a test case for predicting lifestyles and emergence of pathogens.</title>
        <authorList>
            <person name="Haridas S."/>
            <person name="Albert R."/>
            <person name="Binder M."/>
            <person name="Bloem J."/>
            <person name="Labutti K."/>
            <person name="Salamov A."/>
            <person name="Andreopoulos B."/>
            <person name="Baker S."/>
            <person name="Barry K."/>
            <person name="Bills G."/>
            <person name="Bluhm B."/>
            <person name="Cannon C."/>
            <person name="Castanera R."/>
            <person name="Culley D."/>
            <person name="Daum C."/>
            <person name="Ezra D."/>
            <person name="Gonzalez J."/>
            <person name="Henrissat B."/>
            <person name="Kuo A."/>
            <person name="Liang C."/>
            <person name="Lipzen A."/>
            <person name="Lutzoni F."/>
            <person name="Magnuson J."/>
            <person name="Mondo S."/>
            <person name="Nolan M."/>
            <person name="Ohm R."/>
            <person name="Pangilinan J."/>
            <person name="Park H.-J."/>
            <person name="Ramirez L."/>
            <person name="Alfaro M."/>
            <person name="Sun H."/>
            <person name="Tritt A."/>
            <person name="Yoshinaga Y."/>
            <person name="Zwiers L.-H."/>
            <person name="Turgeon B."/>
            <person name="Goodwin S."/>
            <person name="Spatafora J."/>
            <person name="Crous P."/>
            <person name="Grigoriev I."/>
        </authorList>
    </citation>
    <scope>NUCLEOTIDE SEQUENCE</scope>
    <source>
        <strain evidence="2">CBS 107.79</strain>
    </source>
</reference>
<dbReference type="PANTHER" id="PTHR33112">
    <property type="entry name" value="DOMAIN PROTEIN, PUTATIVE-RELATED"/>
    <property type="match status" value="1"/>
</dbReference>
<dbReference type="EMBL" id="ML976735">
    <property type="protein sequence ID" value="KAF1967189.1"/>
    <property type="molecule type" value="Genomic_DNA"/>
</dbReference>
<feature type="domain" description="Heterokaryon incompatibility" evidence="1">
    <location>
        <begin position="52"/>
        <end position="204"/>
    </location>
</feature>
<gene>
    <name evidence="2" type="ORF">BU23DRAFT_660270</name>
</gene>
<dbReference type="OrthoDB" id="5362512at2759"/>
<keyword evidence="3" id="KW-1185">Reference proteome</keyword>
<accession>A0A6A5UT92</accession>
<feature type="non-terminal residue" evidence="2">
    <location>
        <position position="1"/>
    </location>
</feature>
<organism evidence="2 3">
    <name type="scientific">Bimuria novae-zelandiae CBS 107.79</name>
    <dbReference type="NCBI Taxonomy" id="1447943"/>
    <lineage>
        <taxon>Eukaryota</taxon>
        <taxon>Fungi</taxon>
        <taxon>Dikarya</taxon>
        <taxon>Ascomycota</taxon>
        <taxon>Pezizomycotina</taxon>
        <taxon>Dothideomycetes</taxon>
        <taxon>Pleosporomycetidae</taxon>
        <taxon>Pleosporales</taxon>
        <taxon>Massarineae</taxon>
        <taxon>Didymosphaeriaceae</taxon>
        <taxon>Bimuria</taxon>
    </lineage>
</organism>
<proteinExistence type="predicted"/>
<evidence type="ECO:0000313" key="2">
    <source>
        <dbReference type="EMBL" id="KAF1967189.1"/>
    </source>
</evidence>